<sequence>MSFNRISDYPKLESEEHYTLLTSDKLWLFSRTFHDQPKYNGGQHVTHKGGYSVYFDLNTQKWSEVEEFNALTMEENVDELVFVHQDKICCLLYSNLGKIEFLQLAVFDVNERQFTMWNEFKNVSVKAEHEDETFKQRLILADGTLPDNSRILIASIEGNLHLFKISIDFSAKQASISSAAKYSQEERNSALLIPTNAAVNNNQVILEFASRGGCLVRWEPTKFDRLTVEDKNFKRIEIKEGPSNFSFMGAKLTSLVGDDQWLHFCGNAQHGMTDRKFIGEVWNLDKAFSSEPEWQKIEGIEVPKEAENAEFAFDSEKRVLYVIDPKNGLFSAQL</sequence>
<dbReference type="Proteomes" id="UP000887578">
    <property type="component" value="Unplaced"/>
</dbReference>
<reference evidence="2" key="1">
    <citation type="submission" date="2022-11" db="UniProtKB">
        <authorList>
            <consortium name="WormBaseParasite"/>
        </authorList>
    </citation>
    <scope>IDENTIFICATION</scope>
</reference>
<accession>A0A914PBC9</accession>
<dbReference type="AlphaFoldDB" id="A0A914PBC9"/>
<organism evidence="1 2">
    <name type="scientific">Panagrolaimus davidi</name>
    <dbReference type="NCBI Taxonomy" id="227884"/>
    <lineage>
        <taxon>Eukaryota</taxon>
        <taxon>Metazoa</taxon>
        <taxon>Ecdysozoa</taxon>
        <taxon>Nematoda</taxon>
        <taxon>Chromadorea</taxon>
        <taxon>Rhabditida</taxon>
        <taxon>Tylenchina</taxon>
        <taxon>Panagrolaimomorpha</taxon>
        <taxon>Panagrolaimoidea</taxon>
        <taxon>Panagrolaimidae</taxon>
        <taxon>Panagrolaimus</taxon>
    </lineage>
</organism>
<evidence type="ECO:0000313" key="1">
    <source>
        <dbReference type="Proteomes" id="UP000887578"/>
    </source>
</evidence>
<evidence type="ECO:0000313" key="2">
    <source>
        <dbReference type="WBParaSite" id="PDA_v2.g15429.t1"/>
    </source>
</evidence>
<protein>
    <submittedName>
        <fullName evidence="2">Uncharacterized protein</fullName>
    </submittedName>
</protein>
<name>A0A914PBC9_9BILA</name>
<dbReference type="WBParaSite" id="PDA_v2.g15429.t1">
    <property type="protein sequence ID" value="PDA_v2.g15429.t1"/>
    <property type="gene ID" value="PDA_v2.g15429"/>
</dbReference>
<keyword evidence="1" id="KW-1185">Reference proteome</keyword>
<proteinExistence type="predicted"/>